<dbReference type="InterPro" id="IPR032710">
    <property type="entry name" value="NTF2-like_dom_sf"/>
</dbReference>
<reference evidence="2" key="1">
    <citation type="submission" date="2022-10" db="EMBL/GenBank/DDBJ databases">
        <title>The complete genomes of actinobacterial strains from the NBC collection.</title>
        <authorList>
            <person name="Joergensen T.S."/>
            <person name="Alvarez Arevalo M."/>
            <person name="Sterndorff E.B."/>
            <person name="Faurdal D."/>
            <person name="Vuksanovic O."/>
            <person name="Mourched A.-S."/>
            <person name="Charusanti P."/>
            <person name="Shaw S."/>
            <person name="Blin K."/>
            <person name="Weber T."/>
        </authorList>
    </citation>
    <scope>NUCLEOTIDE SEQUENCE</scope>
    <source>
        <strain evidence="2">NBC_00093</strain>
    </source>
</reference>
<accession>A0AAU1ZRC5</accession>
<dbReference type="InterPro" id="IPR037401">
    <property type="entry name" value="SnoaL-like"/>
</dbReference>
<dbReference type="EMBL" id="CP108222">
    <property type="protein sequence ID" value="WTT15011.1"/>
    <property type="molecule type" value="Genomic_DNA"/>
</dbReference>
<dbReference type="Gene3D" id="3.10.450.50">
    <property type="match status" value="1"/>
</dbReference>
<organism evidence="2">
    <name type="scientific">Streptomyces sp. NBC_00093</name>
    <dbReference type="NCBI Taxonomy" id="2975649"/>
    <lineage>
        <taxon>Bacteria</taxon>
        <taxon>Bacillati</taxon>
        <taxon>Actinomycetota</taxon>
        <taxon>Actinomycetes</taxon>
        <taxon>Kitasatosporales</taxon>
        <taxon>Streptomycetaceae</taxon>
        <taxon>Streptomyces</taxon>
    </lineage>
</organism>
<evidence type="ECO:0000259" key="1">
    <source>
        <dbReference type="Pfam" id="PF13577"/>
    </source>
</evidence>
<proteinExistence type="predicted"/>
<feature type="domain" description="SnoaL-like" evidence="1">
    <location>
        <begin position="15"/>
        <end position="171"/>
    </location>
</feature>
<name>A0AAU1ZRC5_9ACTN</name>
<dbReference type="Pfam" id="PF13577">
    <property type="entry name" value="SnoaL_4"/>
    <property type="match status" value="1"/>
</dbReference>
<dbReference type="SUPFAM" id="SSF54427">
    <property type="entry name" value="NTF2-like"/>
    <property type="match status" value="1"/>
</dbReference>
<sequence length="240" mass="27746">MSDTARLTAEQKIQKVLDIHEVQNVMSRHAYYHGLGKNAEELEAIWVKETPEPTFAQNQGYFVGYESINYYYGELCRMMQRANLKLLRQHYPELAESDDNLGVGTLLMHPLTTPIIEIAGDGETAKGMWYSPGQVTEIMPPDYKPVAHWIWEKYGVDLVREKGHWKIWHMHVYTDFFTPVGESWADLTAEAPMGVGGPPVEMPRPDIEEETYKVYSHTQLPQDLPRMPEPYRTFSETFSY</sequence>
<evidence type="ECO:0000313" key="2">
    <source>
        <dbReference type="EMBL" id="WTT15011.1"/>
    </source>
</evidence>
<dbReference type="AlphaFoldDB" id="A0AAU1ZRC5"/>
<gene>
    <name evidence="2" type="ORF">OHA22_05475</name>
</gene>
<protein>
    <submittedName>
        <fullName evidence="2">Nuclear transport factor 2 family protein</fullName>
    </submittedName>
</protein>